<dbReference type="GO" id="GO:0008360">
    <property type="term" value="P:regulation of cell shape"/>
    <property type="evidence" value="ECO:0007669"/>
    <property type="project" value="UniProtKB-KW"/>
</dbReference>
<dbReference type="InterPro" id="IPR001967">
    <property type="entry name" value="Peptidase_S11_N"/>
</dbReference>
<keyword evidence="13" id="KW-1185">Reference proteome</keyword>
<evidence type="ECO:0000256" key="10">
    <source>
        <dbReference type="SAM" id="SignalP"/>
    </source>
</evidence>
<feature type="domain" description="Peptidase S11 D-alanyl-D-alanine carboxypeptidase A N-terminal" evidence="11">
    <location>
        <begin position="40"/>
        <end position="260"/>
    </location>
</feature>
<accession>A0A3N4U9N9</accession>
<evidence type="ECO:0000256" key="9">
    <source>
        <dbReference type="RuleBase" id="RU004016"/>
    </source>
</evidence>
<feature type="chain" id="PRO_5018204075" evidence="10">
    <location>
        <begin position="39"/>
        <end position="532"/>
    </location>
</feature>
<feature type="active site" description="Proton acceptor" evidence="7">
    <location>
        <position position="67"/>
    </location>
</feature>
<gene>
    <name evidence="12" type="ORF">EDD53_2191</name>
</gene>
<evidence type="ECO:0000256" key="6">
    <source>
        <dbReference type="ARBA" id="ARBA00023316"/>
    </source>
</evidence>
<evidence type="ECO:0000256" key="7">
    <source>
        <dbReference type="PIRSR" id="PIRSR618044-1"/>
    </source>
</evidence>
<evidence type="ECO:0000256" key="2">
    <source>
        <dbReference type="ARBA" id="ARBA00022729"/>
    </source>
</evidence>
<dbReference type="PANTHER" id="PTHR21581">
    <property type="entry name" value="D-ALANYL-D-ALANINE CARBOXYPEPTIDASE"/>
    <property type="match status" value="1"/>
</dbReference>
<feature type="signal peptide" evidence="10">
    <location>
        <begin position="1"/>
        <end position="38"/>
    </location>
</feature>
<keyword evidence="5" id="KW-0573">Peptidoglycan synthesis</keyword>
<keyword evidence="4" id="KW-0133">Cell shape</keyword>
<keyword evidence="2 10" id="KW-0732">Signal</keyword>
<dbReference type="GO" id="GO:0006508">
    <property type="term" value="P:proteolysis"/>
    <property type="evidence" value="ECO:0007669"/>
    <property type="project" value="InterPro"/>
</dbReference>
<name>A0A3N4U9N9_9RHOB</name>
<dbReference type="PANTHER" id="PTHR21581:SF6">
    <property type="entry name" value="TRAFFICKING PROTEIN PARTICLE COMPLEX SUBUNIT 12"/>
    <property type="match status" value="1"/>
</dbReference>
<dbReference type="GO" id="GO:0009252">
    <property type="term" value="P:peptidoglycan biosynthetic process"/>
    <property type="evidence" value="ECO:0007669"/>
    <property type="project" value="UniProtKB-KW"/>
</dbReference>
<evidence type="ECO:0000256" key="4">
    <source>
        <dbReference type="ARBA" id="ARBA00022960"/>
    </source>
</evidence>
<proteinExistence type="inferred from homology"/>
<keyword evidence="3" id="KW-0378">Hydrolase</keyword>
<evidence type="ECO:0000313" key="12">
    <source>
        <dbReference type="EMBL" id="RPE66488.1"/>
    </source>
</evidence>
<dbReference type="GO" id="GO:0071555">
    <property type="term" value="P:cell wall organization"/>
    <property type="evidence" value="ECO:0007669"/>
    <property type="project" value="UniProtKB-KW"/>
</dbReference>
<evidence type="ECO:0000256" key="3">
    <source>
        <dbReference type="ARBA" id="ARBA00022801"/>
    </source>
</evidence>
<dbReference type="Proteomes" id="UP000269689">
    <property type="component" value="Unassembled WGS sequence"/>
</dbReference>
<sequence length="532" mass="56881">MVSNVQARLKACAVPKSIFSILLCAVFMVASSMSQTFAAEYAALVMDARNGKVLHASNADTRLHPASLTKMMTLYIAFEAIENGEISLDTEVTISRTAAAEPPSRLGLKSGQKIKLRYLIRAAAVKSANDAATAIGEAIEGSEAGFARRMNRTAKAMGMSRTTFKNAHGLTEAGHLSTARDMSVLGRHVFYDYPEYYNLFSRKTADAGVRTVTHTNSRFLNSYQGADGIKTGYTSAAGFNLVASAQKGQERIITTVFGGRSTVTRNAKVTELMDLGFKRAGTRVAVHKPQRPPYMGKASTGAVMVADSGRTPRTASKIVRAQITMNSSPLPQTRPLLALAPEQESMLVAMSDDIFNVITESNQDDAVFVAAETAAEQAVELLETAAAVAPEPSPVADLQPETQTAVAAVAAVPSIRPIPRPEQMQLTDIEPTVASIDPALEQGPEIVTRMSTSGNRHWGINIGTYGSEYEARKVLLKTALSELDSLDGALRKVARSSRGFDANFLGLSQDVAALTCRKLEARGSDCKTIGPS</sequence>
<comment type="caution">
    <text evidence="12">The sequence shown here is derived from an EMBL/GenBank/DDBJ whole genome shotgun (WGS) entry which is preliminary data.</text>
</comment>
<dbReference type="InterPro" id="IPR012338">
    <property type="entry name" value="Beta-lactam/transpept-like"/>
</dbReference>
<feature type="binding site" evidence="8">
    <location>
        <position position="230"/>
    </location>
    <ligand>
        <name>substrate</name>
    </ligand>
</feature>
<dbReference type="RefSeq" id="WP_123793228.1">
    <property type="nucleotide sequence ID" value="NZ_RKQK01000003.1"/>
</dbReference>
<evidence type="ECO:0000256" key="5">
    <source>
        <dbReference type="ARBA" id="ARBA00022984"/>
    </source>
</evidence>
<dbReference type="AlphaFoldDB" id="A0A3N4U9N9"/>
<dbReference type="EMBL" id="RKQK01000003">
    <property type="protein sequence ID" value="RPE66488.1"/>
    <property type="molecule type" value="Genomic_DNA"/>
</dbReference>
<dbReference type="GO" id="GO:0009002">
    <property type="term" value="F:serine-type D-Ala-D-Ala carboxypeptidase activity"/>
    <property type="evidence" value="ECO:0007669"/>
    <property type="project" value="InterPro"/>
</dbReference>
<reference evidence="12 13" key="1">
    <citation type="submission" date="2018-11" db="EMBL/GenBank/DDBJ databases">
        <title>Genomic Encyclopedia of Type Strains, Phase IV (KMG-IV): sequencing the most valuable type-strain genomes for metagenomic binning, comparative biology and taxonomic classification.</title>
        <authorList>
            <person name="Goeker M."/>
        </authorList>
    </citation>
    <scope>NUCLEOTIDE SEQUENCE [LARGE SCALE GENOMIC DNA]</scope>
    <source>
        <strain evidence="12 13">DSM 104731</strain>
    </source>
</reference>
<keyword evidence="6" id="KW-0961">Cell wall biogenesis/degradation</keyword>
<organism evidence="12 13">
    <name type="scientific">Pacificibacter maritimus</name>
    <dbReference type="NCBI Taxonomy" id="762213"/>
    <lineage>
        <taxon>Bacteria</taxon>
        <taxon>Pseudomonadati</taxon>
        <taxon>Pseudomonadota</taxon>
        <taxon>Alphaproteobacteria</taxon>
        <taxon>Rhodobacterales</taxon>
        <taxon>Roseobacteraceae</taxon>
        <taxon>Pacificibacter</taxon>
    </lineage>
</organism>
<keyword evidence="12" id="KW-0121">Carboxypeptidase</keyword>
<feature type="active site" description="Proton acceptor" evidence="7">
    <location>
        <position position="70"/>
    </location>
</feature>
<protein>
    <submittedName>
        <fullName evidence="12">D-alanyl-D-alanine carboxypeptidase</fullName>
    </submittedName>
</protein>
<feature type="active site" evidence="7">
    <location>
        <position position="127"/>
    </location>
</feature>
<dbReference type="Pfam" id="PF00768">
    <property type="entry name" value="Peptidase_S11"/>
    <property type="match status" value="1"/>
</dbReference>
<dbReference type="SUPFAM" id="SSF56601">
    <property type="entry name" value="beta-lactamase/transpeptidase-like"/>
    <property type="match status" value="1"/>
</dbReference>
<evidence type="ECO:0000313" key="13">
    <source>
        <dbReference type="Proteomes" id="UP000269689"/>
    </source>
</evidence>
<evidence type="ECO:0000256" key="1">
    <source>
        <dbReference type="ARBA" id="ARBA00007164"/>
    </source>
</evidence>
<evidence type="ECO:0000259" key="11">
    <source>
        <dbReference type="Pfam" id="PF00768"/>
    </source>
</evidence>
<dbReference type="PRINTS" id="PR00725">
    <property type="entry name" value="DADACBPTASE1"/>
</dbReference>
<evidence type="ECO:0000256" key="8">
    <source>
        <dbReference type="PIRSR" id="PIRSR618044-2"/>
    </source>
</evidence>
<dbReference type="Gene3D" id="3.40.710.10">
    <property type="entry name" value="DD-peptidase/beta-lactamase superfamily"/>
    <property type="match status" value="1"/>
</dbReference>
<keyword evidence="12" id="KW-0645">Protease</keyword>
<dbReference type="InterPro" id="IPR018044">
    <property type="entry name" value="Peptidase_S11"/>
</dbReference>
<dbReference type="OrthoDB" id="9795979at2"/>
<comment type="similarity">
    <text evidence="1 9">Belongs to the peptidase S11 family.</text>
</comment>